<dbReference type="Pfam" id="PF02844">
    <property type="entry name" value="GARS_N"/>
    <property type="match status" value="1"/>
</dbReference>
<reference evidence="14 15" key="1">
    <citation type="submission" date="2016-10" db="EMBL/GenBank/DDBJ databases">
        <authorList>
            <person name="Cai Z."/>
        </authorList>
    </citation>
    <scope>NUCLEOTIDE SEQUENCE [LARGE SCALE GENOMIC DNA]</scope>
</reference>
<evidence type="ECO:0000256" key="2">
    <source>
        <dbReference type="ARBA" id="ARBA00013255"/>
    </source>
</evidence>
<dbReference type="Gene3D" id="3.40.50.20">
    <property type="match status" value="1"/>
</dbReference>
<keyword evidence="4" id="KW-0479">Metal-binding</keyword>
<comment type="pathway">
    <text evidence="1">Purine metabolism; IMP biosynthesis via de novo pathway; N(1)-(5-phospho-D-ribosyl)glycinamide from 5-phospho-alpha-D-ribose 1-diphosphate: step 2/2.</text>
</comment>
<dbReference type="Gene3D" id="3.90.600.10">
    <property type="entry name" value="Phosphoribosylglycinamide synthetase, C-terminal domain"/>
    <property type="match status" value="1"/>
</dbReference>
<dbReference type="FunFam" id="3.30.1490.20:FF:000006">
    <property type="entry name" value="phosphoribosylamine--glycine ligase, chloroplastic-like"/>
    <property type="match status" value="1"/>
</dbReference>
<dbReference type="InterPro" id="IPR011054">
    <property type="entry name" value="Rudment_hybrid_motif"/>
</dbReference>
<dbReference type="PROSITE" id="PS00184">
    <property type="entry name" value="GARS"/>
    <property type="match status" value="1"/>
</dbReference>
<dbReference type="GO" id="GO:0046872">
    <property type="term" value="F:metal ion binding"/>
    <property type="evidence" value="ECO:0007669"/>
    <property type="project" value="UniProtKB-KW"/>
</dbReference>
<dbReference type="EC" id="6.3.4.13" evidence="2"/>
<dbReference type="Gene3D" id="3.30.470.20">
    <property type="entry name" value="ATP-grasp fold, B domain"/>
    <property type="match status" value="1"/>
</dbReference>
<dbReference type="GO" id="GO:0005524">
    <property type="term" value="F:ATP binding"/>
    <property type="evidence" value="ECO:0007669"/>
    <property type="project" value="UniProtKB-UniRule"/>
</dbReference>
<dbReference type="SMART" id="SM01209">
    <property type="entry name" value="GARS_A"/>
    <property type="match status" value="1"/>
</dbReference>
<keyword evidence="5 12" id="KW-0547">Nucleotide-binding</keyword>
<keyword evidence="7 12" id="KW-0067">ATP-binding</keyword>
<dbReference type="Gene3D" id="3.30.1490.20">
    <property type="entry name" value="ATP-grasp fold, A domain"/>
    <property type="match status" value="1"/>
</dbReference>
<dbReference type="Proteomes" id="UP000256970">
    <property type="component" value="Unassembled WGS sequence"/>
</dbReference>
<evidence type="ECO:0000256" key="6">
    <source>
        <dbReference type="ARBA" id="ARBA00022755"/>
    </source>
</evidence>
<organism evidence="14 15">
    <name type="scientific">Tetradesmus obliquus</name>
    <name type="common">Green alga</name>
    <name type="synonym">Acutodesmus obliquus</name>
    <dbReference type="NCBI Taxonomy" id="3088"/>
    <lineage>
        <taxon>Eukaryota</taxon>
        <taxon>Viridiplantae</taxon>
        <taxon>Chlorophyta</taxon>
        <taxon>core chlorophytes</taxon>
        <taxon>Chlorophyceae</taxon>
        <taxon>CS clade</taxon>
        <taxon>Sphaeropleales</taxon>
        <taxon>Scenedesmaceae</taxon>
        <taxon>Tetradesmus</taxon>
    </lineage>
</organism>
<keyword evidence="6" id="KW-0658">Purine biosynthesis</keyword>
<evidence type="ECO:0000256" key="10">
    <source>
        <dbReference type="ARBA" id="ARBA00042242"/>
    </source>
</evidence>
<dbReference type="InterPro" id="IPR020559">
    <property type="entry name" value="PRibGlycinamide_synth_CS"/>
</dbReference>
<evidence type="ECO:0000256" key="4">
    <source>
        <dbReference type="ARBA" id="ARBA00022723"/>
    </source>
</evidence>
<dbReference type="InterPro" id="IPR037123">
    <property type="entry name" value="PRibGlycinamide_synth_C_sf"/>
</dbReference>
<dbReference type="FunFam" id="3.40.50.20:FF:000006">
    <property type="entry name" value="Phosphoribosylamine--glycine ligase, chloroplastic"/>
    <property type="match status" value="1"/>
</dbReference>
<evidence type="ECO:0000256" key="7">
    <source>
        <dbReference type="ARBA" id="ARBA00022840"/>
    </source>
</evidence>
<evidence type="ECO:0000256" key="11">
    <source>
        <dbReference type="ARBA" id="ARBA00042864"/>
    </source>
</evidence>
<dbReference type="Pfam" id="PF01071">
    <property type="entry name" value="GARS_A"/>
    <property type="match status" value="1"/>
</dbReference>
<dbReference type="FunFam" id="3.90.600.10:FF:000001">
    <property type="entry name" value="Trifunctional purine biosynthetic protein adenosine-3"/>
    <property type="match status" value="1"/>
</dbReference>
<dbReference type="PROSITE" id="PS50975">
    <property type="entry name" value="ATP_GRASP"/>
    <property type="match status" value="1"/>
</dbReference>
<name>A0A383W114_TETOB</name>
<sequence length="483" mass="50487">MLLHHQDPFSLSSSTRAAARAQLKRHAPAVAASPLRLRNSRRLAALVAAALQETNVLLIGNGGREHALAWKLSQSKLCKKLFVAPGNPGTAAEPKVQNIPLETEDHASVVEFCRAYDVGLVMIGPEAPLVAGLADDVAAAGIRAFGPSAAAAQLEGSKKFMKDVCKKYNIPTAAYETFTEPDAAKEYIRQQGAPIVVKASGLAAGKGVIVAQSVEEACQAVDDMLVGAMFGEAGSQVVVEEFLDGEEASFFALVDGPNAVALASAQDHKAVGDGDTGPNTGGMGAYSPAPVVTPEIEAQVMDEIVLRTAEAMVSEGCPFRGVLFAGLMIKNGKAKLLEHNVRFGDPECQGLMARLDSDLLAALMQACDGELSSVKLSWKPEAALTVVMAAAGYPGSYKKGTPINNTDAVSTAKVFHAGTAMDAAGQLVASGGRVLGVTALGKDVAAAQEAAYEGVKAIDWADSYYRKDIGWRAVARLKQEQRA</sequence>
<keyword evidence="3" id="KW-0436">Ligase</keyword>
<dbReference type="AlphaFoldDB" id="A0A383W114"/>
<evidence type="ECO:0000313" key="14">
    <source>
        <dbReference type="EMBL" id="SZX70734.1"/>
    </source>
</evidence>
<dbReference type="GO" id="GO:0006189">
    <property type="term" value="P:'de novo' IMP biosynthetic process"/>
    <property type="evidence" value="ECO:0007669"/>
    <property type="project" value="UniProtKB-UniPathway"/>
</dbReference>
<evidence type="ECO:0000256" key="8">
    <source>
        <dbReference type="ARBA" id="ARBA00023211"/>
    </source>
</evidence>
<dbReference type="GO" id="GO:0009113">
    <property type="term" value="P:purine nucleobase biosynthetic process"/>
    <property type="evidence" value="ECO:0007669"/>
    <property type="project" value="InterPro"/>
</dbReference>
<dbReference type="SUPFAM" id="SSF51246">
    <property type="entry name" value="Rudiment single hybrid motif"/>
    <property type="match status" value="1"/>
</dbReference>
<evidence type="ECO:0000256" key="5">
    <source>
        <dbReference type="ARBA" id="ARBA00022741"/>
    </source>
</evidence>
<dbReference type="InterPro" id="IPR011761">
    <property type="entry name" value="ATP-grasp"/>
</dbReference>
<dbReference type="InterPro" id="IPR020560">
    <property type="entry name" value="PRibGlycinamide_synth_C-dom"/>
</dbReference>
<accession>A0A383W114</accession>
<protein>
    <recommendedName>
        <fullName evidence="2">phosphoribosylamine--glycine ligase</fullName>
        <ecNumber evidence="2">6.3.4.13</ecNumber>
    </recommendedName>
    <alternativeName>
        <fullName evidence="10">Glycinamide ribonucleotide synthetase</fullName>
    </alternativeName>
    <alternativeName>
        <fullName evidence="11">Phosphoribosylglycinamide synthetase</fullName>
    </alternativeName>
</protein>
<dbReference type="GO" id="GO:0004637">
    <property type="term" value="F:phosphoribosylamine-glycine ligase activity"/>
    <property type="evidence" value="ECO:0007669"/>
    <property type="project" value="UniProtKB-EC"/>
</dbReference>
<dbReference type="Pfam" id="PF02843">
    <property type="entry name" value="GARS_C"/>
    <property type="match status" value="1"/>
</dbReference>
<evidence type="ECO:0000256" key="12">
    <source>
        <dbReference type="PROSITE-ProRule" id="PRU00409"/>
    </source>
</evidence>
<dbReference type="STRING" id="3088.A0A383W114"/>
<dbReference type="InterPro" id="IPR013815">
    <property type="entry name" value="ATP_grasp_subdomain_1"/>
</dbReference>
<dbReference type="EMBL" id="FNXT01001007">
    <property type="protein sequence ID" value="SZX70734.1"/>
    <property type="molecule type" value="Genomic_DNA"/>
</dbReference>
<dbReference type="SUPFAM" id="SSF52440">
    <property type="entry name" value="PreATP-grasp domain"/>
    <property type="match status" value="1"/>
</dbReference>
<evidence type="ECO:0000313" key="15">
    <source>
        <dbReference type="Proteomes" id="UP000256970"/>
    </source>
</evidence>
<feature type="domain" description="ATP-grasp" evidence="13">
    <location>
        <begin position="162"/>
        <end position="368"/>
    </location>
</feature>
<comment type="similarity">
    <text evidence="9">Belongs to the GARS family.</text>
</comment>
<evidence type="ECO:0000256" key="1">
    <source>
        <dbReference type="ARBA" id="ARBA00005174"/>
    </source>
</evidence>
<proteinExistence type="inferred from homology"/>
<dbReference type="UniPathway" id="UPA00074">
    <property type="reaction ID" value="UER00125"/>
</dbReference>
<dbReference type="SUPFAM" id="SSF56059">
    <property type="entry name" value="Glutathione synthetase ATP-binding domain-like"/>
    <property type="match status" value="1"/>
</dbReference>
<evidence type="ECO:0000256" key="9">
    <source>
        <dbReference type="ARBA" id="ARBA00038345"/>
    </source>
</evidence>
<evidence type="ECO:0000259" key="13">
    <source>
        <dbReference type="PROSITE" id="PS50975"/>
    </source>
</evidence>
<dbReference type="InterPro" id="IPR016185">
    <property type="entry name" value="PreATP-grasp_dom_sf"/>
</dbReference>
<keyword evidence="15" id="KW-1185">Reference proteome</keyword>
<evidence type="ECO:0000256" key="3">
    <source>
        <dbReference type="ARBA" id="ARBA00022598"/>
    </source>
</evidence>
<dbReference type="InterPro" id="IPR020562">
    <property type="entry name" value="PRibGlycinamide_synth_N"/>
</dbReference>
<gene>
    <name evidence="14" type="ORF">BQ4739_LOCUS10920</name>
</gene>
<dbReference type="HAMAP" id="MF_00138">
    <property type="entry name" value="GARS"/>
    <property type="match status" value="1"/>
</dbReference>
<dbReference type="InterPro" id="IPR020561">
    <property type="entry name" value="PRibGlycinamid_synth_ATP-grasp"/>
</dbReference>
<dbReference type="PANTHER" id="PTHR43472">
    <property type="entry name" value="PHOSPHORIBOSYLAMINE--GLYCINE LIGASE"/>
    <property type="match status" value="1"/>
</dbReference>
<dbReference type="SMART" id="SM01210">
    <property type="entry name" value="GARS_C"/>
    <property type="match status" value="1"/>
</dbReference>
<keyword evidence="8" id="KW-0464">Manganese</keyword>
<dbReference type="InterPro" id="IPR000115">
    <property type="entry name" value="PRibGlycinamide_synth"/>
</dbReference>
<dbReference type="NCBIfam" id="TIGR00877">
    <property type="entry name" value="purD"/>
    <property type="match status" value="1"/>
</dbReference>
<dbReference type="PANTHER" id="PTHR43472:SF1">
    <property type="entry name" value="PHOSPHORIBOSYLAMINE--GLYCINE LIGASE, CHLOROPLASTIC"/>
    <property type="match status" value="1"/>
</dbReference>